<dbReference type="InterPro" id="IPR005471">
    <property type="entry name" value="Tscrpt_reg_IclR_N"/>
</dbReference>
<dbReference type="InterPro" id="IPR011991">
    <property type="entry name" value="ArsR-like_HTH"/>
</dbReference>
<dbReference type="SUPFAM" id="SSF55781">
    <property type="entry name" value="GAF domain-like"/>
    <property type="match status" value="1"/>
</dbReference>
<evidence type="ECO:0000313" key="7">
    <source>
        <dbReference type="Proteomes" id="UP001589865"/>
    </source>
</evidence>
<dbReference type="InterPro" id="IPR036390">
    <property type="entry name" value="WH_DNA-bd_sf"/>
</dbReference>
<dbReference type="PANTHER" id="PTHR30136:SF35">
    <property type="entry name" value="HTH-TYPE TRANSCRIPTIONAL REGULATOR RV1719"/>
    <property type="match status" value="1"/>
</dbReference>
<keyword evidence="1" id="KW-0805">Transcription regulation</keyword>
<dbReference type="Gene3D" id="3.30.450.40">
    <property type="match status" value="1"/>
</dbReference>
<keyword evidence="2" id="KW-0238">DNA-binding</keyword>
<evidence type="ECO:0000259" key="5">
    <source>
        <dbReference type="PROSITE" id="PS51078"/>
    </source>
</evidence>
<evidence type="ECO:0000256" key="1">
    <source>
        <dbReference type="ARBA" id="ARBA00023015"/>
    </source>
</evidence>
<evidence type="ECO:0000313" key="6">
    <source>
        <dbReference type="EMBL" id="MFC0409907.1"/>
    </source>
</evidence>
<dbReference type="Gene3D" id="1.10.10.10">
    <property type="entry name" value="Winged helix-like DNA-binding domain superfamily/Winged helix DNA-binding domain"/>
    <property type="match status" value="1"/>
</dbReference>
<dbReference type="EMBL" id="JBHLUN010000012">
    <property type="protein sequence ID" value="MFC0409907.1"/>
    <property type="molecule type" value="Genomic_DNA"/>
</dbReference>
<reference evidence="6 7" key="1">
    <citation type="submission" date="2024-09" db="EMBL/GenBank/DDBJ databases">
        <authorList>
            <person name="Sun Q."/>
            <person name="Mori K."/>
        </authorList>
    </citation>
    <scope>NUCLEOTIDE SEQUENCE [LARGE SCALE GENOMIC DNA]</scope>
    <source>
        <strain evidence="6 7">TBRC 5777</strain>
    </source>
</reference>
<comment type="caution">
    <text evidence="6">The sequence shown here is derived from an EMBL/GenBank/DDBJ whole genome shotgun (WGS) entry which is preliminary data.</text>
</comment>
<organism evidence="6 7">
    <name type="scientific">Roseomonas elaeocarpi</name>
    <dbReference type="NCBI Taxonomy" id="907779"/>
    <lineage>
        <taxon>Bacteria</taxon>
        <taxon>Pseudomonadati</taxon>
        <taxon>Pseudomonadota</taxon>
        <taxon>Alphaproteobacteria</taxon>
        <taxon>Acetobacterales</taxon>
        <taxon>Roseomonadaceae</taxon>
        <taxon>Roseomonas</taxon>
    </lineage>
</organism>
<dbReference type="PROSITE" id="PS51077">
    <property type="entry name" value="HTH_ICLR"/>
    <property type="match status" value="1"/>
</dbReference>
<evidence type="ECO:0000256" key="3">
    <source>
        <dbReference type="ARBA" id="ARBA00023163"/>
    </source>
</evidence>
<name>A0ABV6JX59_9PROT</name>
<dbReference type="CDD" id="cd00090">
    <property type="entry name" value="HTH_ARSR"/>
    <property type="match status" value="1"/>
</dbReference>
<gene>
    <name evidence="6" type="ORF">ACFFGY_16770</name>
</gene>
<dbReference type="PANTHER" id="PTHR30136">
    <property type="entry name" value="HELIX-TURN-HELIX TRANSCRIPTIONAL REGULATOR, ICLR FAMILY"/>
    <property type="match status" value="1"/>
</dbReference>
<sequence length="245" mass="25746">MTTLSTAAAVLRCFSAQRPELSTSDVATILGLPKSNASRLLRAMREAGFLETAPGSRRYRPGLPTFELGQVFRRGSRLTRLVQEAALRLTRARNQASHVAILEGRSVVPIFARESARTLPPVPGEHLPAEGTAAGLALLARLEPAELAALYDEMPGDRPAPEALGTVREDGIAALHDPDSDTTTFAAALADPGTGEAVALALTGTPAEGEATRAALLGEVRRIAAVVGDRAMLRTRQGEALRSAA</sequence>
<dbReference type="InterPro" id="IPR029016">
    <property type="entry name" value="GAF-like_dom_sf"/>
</dbReference>
<dbReference type="InterPro" id="IPR014757">
    <property type="entry name" value="Tscrpt_reg_IclR_C"/>
</dbReference>
<evidence type="ECO:0000256" key="2">
    <source>
        <dbReference type="ARBA" id="ARBA00023125"/>
    </source>
</evidence>
<dbReference type="PROSITE" id="PS51078">
    <property type="entry name" value="ICLR_ED"/>
    <property type="match status" value="1"/>
</dbReference>
<feature type="domain" description="IclR-ED" evidence="5">
    <location>
        <begin position="64"/>
        <end position="245"/>
    </location>
</feature>
<keyword evidence="3" id="KW-0804">Transcription</keyword>
<dbReference type="SMART" id="SM00346">
    <property type="entry name" value="HTH_ICLR"/>
    <property type="match status" value="1"/>
</dbReference>
<dbReference type="Pfam" id="PF09339">
    <property type="entry name" value="HTH_IclR"/>
    <property type="match status" value="1"/>
</dbReference>
<dbReference type="SUPFAM" id="SSF46785">
    <property type="entry name" value="Winged helix' DNA-binding domain"/>
    <property type="match status" value="1"/>
</dbReference>
<dbReference type="Proteomes" id="UP001589865">
    <property type="component" value="Unassembled WGS sequence"/>
</dbReference>
<evidence type="ECO:0000259" key="4">
    <source>
        <dbReference type="PROSITE" id="PS51077"/>
    </source>
</evidence>
<dbReference type="InterPro" id="IPR036388">
    <property type="entry name" value="WH-like_DNA-bd_sf"/>
</dbReference>
<protein>
    <submittedName>
        <fullName evidence="6">IclR family transcriptional regulator</fullName>
    </submittedName>
</protein>
<feature type="domain" description="HTH iclR-type" evidence="4">
    <location>
        <begin position="1"/>
        <end position="63"/>
    </location>
</feature>
<accession>A0ABV6JX59</accession>
<dbReference type="InterPro" id="IPR050707">
    <property type="entry name" value="HTH_MetabolicPath_Reg"/>
</dbReference>
<keyword evidence="7" id="KW-1185">Reference proteome</keyword>
<dbReference type="RefSeq" id="WP_377045657.1">
    <property type="nucleotide sequence ID" value="NZ_JBHLUN010000012.1"/>
</dbReference>
<proteinExistence type="predicted"/>